<feature type="domain" description="BHLH" evidence="13">
    <location>
        <begin position="257"/>
        <end position="354"/>
    </location>
</feature>
<evidence type="ECO:0000256" key="5">
    <source>
        <dbReference type="ARBA" id="ARBA00022989"/>
    </source>
</evidence>
<evidence type="ECO:0000256" key="3">
    <source>
        <dbReference type="ARBA" id="ARBA00022692"/>
    </source>
</evidence>
<dbReference type="GO" id="GO:0000981">
    <property type="term" value="F:DNA-binding transcription factor activity, RNA polymerase II-specific"/>
    <property type="evidence" value="ECO:0007669"/>
    <property type="project" value="TreeGrafter"/>
</dbReference>
<feature type="region of interest" description="Disordered" evidence="11">
    <location>
        <begin position="387"/>
        <end position="422"/>
    </location>
</feature>
<dbReference type="Gene3D" id="4.10.280.10">
    <property type="entry name" value="Helix-loop-helix DNA-binding domain"/>
    <property type="match status" value="1"/>
</dbReference>
<dbReference type="PROSITE" id="PS50888">
    <property type="entry name" value="BHLH"/>
    <property type="match status" value="1"/>
</dbReference>
<proteinExistence type="predicted"/>
<dbReference type="GO" id="GO:0000978">
    <property type="term" value="F:RNA polymerase II cis-regulatory region sequence-specific DNA binding"/>
    <property type="evidence" value="ECO:0007669"/>
    <property type="project" value="TreeGrafter"/>
</dbReference>
<dbReference type="SMART" id="SM00353">
    <property type="entry name" value="HLH"/>
    <property type="match status" value="1"/>
</dbReference>
<keyword evidence="8 12" id="KW-0472">Membrane</keyword>
<keyword evidence="7" id="KW-0238">DNA-binding</keyword>
<keyword evidence="10" id="KW-0539">Nucleus</keyword>
<evidence type="ECO:0000256" key="9">
    <source>
        <dbReference type="ARBA" id="ARBA00023163"/>
    </source>
</evidence>
<dbReference type="SUPFAM" id="SSF47459">
    <property type="entry name" value="HLH, helix-loop-helix DNA-binding domain"/>
    <property type="match status" value="1"/>
</dbReference>
<dbReference type="PANTHER" id="PTHR46062">
    <property type="entry name" value="STEROL REGULATORY ELEMENT-BINDING PROTEIN"/>
    <property type="match status" value="1"/>
</dbReference>
<evidence type="ECO:0000256" key="7">
    <source>
        <dbReference type="ARBA" id="ARBA00023125"/>
    </source>
</evidence>
<dbReference type="CDD" id="cd11394">
    <property type="entry name" value="bHLHzip_SREBP"/>
    <property type="match status" value="1"/>
</dbReference>
<dbReference type="InterPro" id="IPR036638">
    <property type="entry name" value="HLH_DNA-bd_sf"/>
</dbReference>
<keyword evidence="9" id="KW-0804">Transcription</keyword>
<keyword evidence="4" id="KW-0256">Endoplasmic reticulum</keyword>
<evidence type="ECO:0000256" key="11">
    <source>
        <dbReference type="SAM" id="MobiDB-lite"/>
    </source>
</evidence>
<feature type="transmembrane region" description="Helical" evidence="12">
    <location>
        <begin position="487"/>
        <end position="507"/>
    </location>
</feature>
<keyword evidence="5 12" id="KW-1133">Transmembrane helix</keyword>
<feature type="transmembrane region" description="Helical" evidence="12">
    <location>
        <begin position="438"/>
        <end position="457"/>
    </location>
</feature>
<name>A0A9P0P0X3_ACAOB</name>
<reference evidence="14" key="1">
    <citation type="submission" date="2022-03" db="EMBL/GenBank/DDBJ databases">
        <authorList>
            <person name="Sayadi A."/>
        </authorList>
    </citation>
    <scope>NUCLEOTIDE SEQUENCE</scope>
</reference>
<keyword evidence="6" id="KW-0805">Transcription regulation</keyword>
<protein>
    <recommendedName>
        <fullName evidence="13">BHLH domain-containing protein</fullName>
    </recommendedName>
</protein>
<dbReference type="PANTHER" id="PTHR46062:SF1">
    <property type="entry name" value="LP12374P"/>
    <property type="match status" value="1"/>
</dbReference>
<evidence type="ECO:0000313" key="15">
    <source>
        <dbReference type="Proteomes" id="UP001152888"/>
    </source>
</evidence>
<evidence type="ECO:0000256" key="6">
    <source>
        <dbReference type="ARBA" id="ARBA00023015"/>
    </source>
</evidence>
<gene>
    <name evidence="14" type="ORF">ACAOBT_LOCUS6963</name>
</gene>
<evidence type="ECO:0000256" key="8">
    <source>
        <dbReference type="ARBA" id="ARBA00023136"/>
    </source>
</evidence>
<dbReference type="EMBL" id="CAKOFQ010006735">
    <property type="protein sequence ID" value="CAH1966666.1"/>
    <property type="molecule type" value="Genomic_DNA"/>
</dbReference>
<dbReference type="Proteomes" id="UP001152888">
    <property type="component" value="Unassembled WGS sequence"/>
</dbReference>
<keyword evidence="3 12" id="KW-0812">Transmembrane</keyword>
<dbReference type="GO" id="GO:0005789">
    <property type="term" value="C:endoplasmic reticulum membrane"/>
    <property type="evidence" value="ECO:0007669"/>
    <property type="project" value="UniProtKB-SubCell"/>
</dbReference>
<evidence type="ECO:0000256" key="12">
    <source>
        <dbReference type="SAM" id="Phobius"/>
    </source>
</evidence>
<evidence type="ECO:0000256" key="4">
    <source>
        <dbReference type="ARBA" id="ARBA00022824"/>
    </source>
</evidence>
<comment type="subcellular location">
    <subcellularLocation>
        <location evidence="2">Endoplasmic reticulum membrane</location>
        <topology evidence="2">Multi-pass membrane protein</topology>
    </subcellularLocation>
    <subcellularLocation>
        <location evidence="1">Nucleus</location>
    </subcellularLocation>
</comment>
<dbReference type="OrthoDB" id="2133190at2759"/>
<evidence type="ECO:0000313" key="14">
    <source>
        <dbReference type="EMBL" id="CAH1966666.1"/>
    </source>
</evidence>
<keyword evidence="15" id="KW-1185">Reference proteome</keyword>
<feature type="compositionally biased region" description="Low complexity" evidence="11">
    <location>
        <begin position="395"/>
        <end position="412"/>
    </location>
</feature>
<comment type="caution">
    <text evidence="14">The sequence shown here is derived from an EMBL/GenBank/DDBJ whole genome shotgun (WGS) entry which is preliminary data.</text>
</comment>
<sequence length="1076" mass="120215">MDKDIPGFSSTEEINLMPDLTGIDDILDHCETELLKSELFGDDALSQLNESLDLAALGDSFMDTQNAPNPTLSRTFESTAALSTPYTSVPTTSANPFIPQTTSKDGSPVHNLQNVQVKNVVPIQSPTMIISSPSFQQNSQPLVYASLPLQNQQVLMPQKQGRQVFVQNLQQISADHIQPVLLQAKILKTDNQTKISQPAVVYTTSISNNTSQSIHTILNTSGILTTANGFPVVLDSESKVPINRVQPGNKEYKVKEVKRSAHNAIERKYRTSINDKIVELKNIIAGESAKMHLGNSRAEVLTVKVHLISNFICQCPIETSGLPFLGCTNCVYMHVLILNKSAILRKTIEYIKFLQNSNTRLKQENMALKMAARQNTLKDLLITGDAKKYRPEDTPPSSDISLSPQQSLPSSPEFSVVKDDSDDDFMETTRGMLDSSRLTLCMFMLVMVAFNPFGFMYNKWSETSDPTYVNRRILDYATPTMSLTSSLMLWLFNLAILGFCMVKMFVYGDPIIPQKSKESQTFWKRRRQADQFLNQGDKLRAKQELLRCLKIYGVTLPSTRLELCLCLFWQIIRQIMHRLWIGRWLSSHAGGFFIDANSRYECLTSCKELALIFNDLHKIQLVGGPAETCHMLGLITALNALNIADAAKGRINSVGMIDIYVGMALRVKESAPSCLQILQRYYLGLAQLSCTNSCEPIPKRLQWLFTPYGYKFFLSNRSTEAVKSSSLPFSMIKDSLDPLASQIKMYREHLLETAMQIILSPGYKSDGSDNKTDSIADALIYLDLLRDDVTVDAKTVFGSNSVQSYADPVARWWMTFVSIACHWLMGEECPESMYKKIEMIPEPLASLNDPLPKAIVAAFKARKNYLSYGSDATPRQILHHLDYASHLLSDSLTLTSCKKKDHLSLLAQLMVCDWLLETRTSLWEDSVEGDSKVPVSNSVLSSFQADLSSLRILTEHIPSALARVFLYEATARMMAGAAPGRTQQLLDRSLRQRNIKQSIICGKGDKNNQDMGGERQHASALYMACKHLPGPLLSSPGERAGMLVEAAKTLERIGDKKKLQDCYEVMRTLGTTAVNH</sequence>
<accession>A0A9P0P0X3</accession>
<evidence type="ECO:0000256" key="2">
    <source>
        <dbReference type="ARBA" id="ARBA00004477"/>
    </source>
</evidence>
<dbReference type="GO" id="GO:0005634">
    <property type="term" value="C:nucleus"/>
    <property type="evidence" value="ECO:0007669"/>
    <property type="project" value="UniProtKB-SubCell"/>
</dbReference>
<evidence type="ECO:0000256" key="10">
    <source>
        <dbReference type="ARBA" id="ARBA00023242"/>
    </source>
</evidence>
<dbReference type="Pfam" id="PF00010">
    <property type="entry name" value="HLH"/>
    <property type="match status" value="1"/>
</dbReference>
<dbReference type="GO" id="GO:0046983">
    <property type="term" value="F:protein dimerization activity"/>
    <property type="evidence" value="ECO:0007669"/>
    <property type="project" value="InterPro"/>
</dbReference>
<dbReference type="AlphaFoldDB" id="A0A9P0P0X3"/>
<evidence type="ECO:0000256" key="1">
    <source>
        <dbReference type="ARBA" id="ARBA00004123"/>
    </source>
</evidence>
<evidence type="ECO:0000259" key="13">
    <source>
        <dbReference type="PROSITE" id="PS50888"/>
    </source>
</evidence>
<dbReference type="InterPro" id="IPR011598">
    <property type="entry name" value="bHLH_dom"/>
</dbReference>
<organism evidence="14 15">
    <name type="scientific">Acanthoscelides obtectus</name>
    <name type="common">Bean weevil</name>
    <name type="synonym">Bruchus obtectus</name>
    <dbReference type="NCBI Taxonomy" id="200917"/>
    <lineage>
        <taxon>Eukaryota</taxon>
        <taxon>Metazoa</taxon>
        <taxon>Ecdysozoa</taxon>
        <taxon>Arthropoda</taxon>
        <taxon>Hexapoda</taxon>
        <taxon>Insecta</taxon>
        <taxon>Pterygota</taxon>
        <taxon>Neoptera</taxon>
        <taxon>Endopterygota</taxon>
        <taxon>Coleoptera</taxon>
        <taxon>Polyphaga</taxon>
        <taxon>Cucujiformia</taxon>
        <taxon>Chrysomeloidea</taxon>
        <taxon>Chrysomelidae</taxon>
        <taxon>Bruchinae</taxon>
        <taxon>Bruchini</taxon>
        <taxon>Acanthoscelides</taxon>
    </lineage>
</organism>